<protein>
    <recommendedName>
        <fullName evidence="2">FAM194 C-terminal domain-containing protein</fullName>
    </recommendedName>
</protein>
<dbReference type="InterPro" id="IPR029281">
    <property type="entry name" value="FAM194_C"/>
</dbReference>
<name>A0A0L7LQ96_OPEBR</name>
<feature type="compositionally biased region" description="Basic and acidic residues" evidence="1">
    <location>
        <begin position="829"/>
        <end position="846"/>
    </location>
</feature>
<feature type="compositionally biased region" description="Basic and acidic residues" evidence="1">
    <location>
        <begin position="640"/>
        <end position="656"/>
    </location>
</feature>
<dbReference type="EMBL" id="JTDY01000342">
    <property type="protein sequence ID" value="KOB77617.1"/>
    <property type="molecule type" value="Genomic_DNA"/>
</dbReference>
<feature type="domain" description="FAM194 C-terminal" evidence="2">
    <location>
        <begin position="1083"/>
        <end position="1193"/>
    </location>
</feature>
<feature type="region of interest" description="Disordered" evidence="1">
    <location>
        <begin position="553"/>
        <end position="846"/>
    </location>
</feature>
<accession>A0A0L7LQ96</accession>
<gene>
    <name evidence="3" type="ORF">OBRU01_03663</name>
</gene>
<organism evidence="3 4">
    <name type="scientific">Operophtera brumata</name>
    <name type="common">Winter moth</name>
    <name type="synonym">Phalaena brumata</name>
    <dbReference type="NCBI Taxonomy" id="104452"/>
    <lineage>
        <taxon>Eukaryota</taxon>
        <taxon>Metazoa</taxon>
        <taxon>Ecdysozoa</taxon>
        <taxon>Arthropoda</taxon>
        <taxon>Hexapoda</taxon>
        <taxon>Insecta</taxon>
        <taxon>Pterygota</taxon>
        <taxon>Neoptera</taxon>
        <taxon>Endopterygota</taxon>
        <taxon>Lepidoptera</taxon>
        <taxon>Glossata</taxon>
        <taxon>Ditrysia</taxon>
        <taxon>Geometroidea</taxon>
        <taxon>Geometridae</taxon>
        <taxon>Larentiinae</taxon>
        <taxon>Operophtera</taxon>
    </lineage>
</organism>
<sequence>MNIDTGIQRNNDKIKTATKTSEDDVFILHNPTKDVEITSADYLPEIEQSPITCPRCRKINENAQKLLKNLPSINRNDVKGICGHCRTKETCIECEEVVKKFVASIIPAERTENTKERVKQWLSKIKHLLKHAVVDDTETVKEKVRAHSELYIDQLYRISPKTGREPKVQQTFHPETHKSDFVGAFPPSKEKRNKIITQLEKHERPLLFLDSQGKEGKPSTSKAKQGFYVADQENVYVSDTDSEDLKAMFNTPLTEKLRAHSALYIDQLCRNFPKTGREPKVKQMFHPETHKSDVVGAFPPSVEKRNEVITQLEKHERPLLLLDSAGKVSTSKAKEGFDVAVRDNADVSDTDSEDLKAIFNTENPLTEKYKQKKEKHVDIRENIPPVSFQSEDDFKIGMEKSLSKFHQTLTPTRKSRYASDEKSDTELFVKTGIETLKTAIPRRHDTFGAKLQTIPADVAGERKHAEKMASKPDQRTDFDSKKSLISSKDKHGKPVHGLSRKRNSDEALLTDVVGVTEDPLKHDMDYVFLKMLSPDKNNLKRQKNSSELIEEMLTTNAEKEKNRKEEDYLKSEKKRIAREEKKKKADEEKKKKADEERKKKAGEERKNKADEEIENKADEEKKRLEALENKTKEQQNNSATERDKKNKDTTKNEKAKFSTATSKSKMKDSRPELKQKEPNEPKEPKEPKTPKEPKQPIDSIAPKEPRLPKEPKQLPKEPEAPTETKQPNEPKAPKESKEPKDTKELKENKATLKADKDAEKARKEQENKEKEARLKTEKEEKERVMKEKEEQLQREKEIQQIQKSKIAREKSVKKNGKEKPSEQNYQPENETRRKENKEAKEKRAIEESSLLLQRPKDIVPVTKLVSDKSNVGKIVKEPIAKDINIKSISVRAPSNDNLILRLVKIEKDNIKEMKHKLLPGIQLTGKVVKKPNESAYGSLYLGSDMELDAENLVLKNDKDLDIIIGPKIFKYKPSLIKKQDDQNVVPLIFQSTFDDANAPAILKQIATPPRKVEVTAPVLDTGKQGYGKFVSSQTNLTYNSLLKPASLFVPTYYTFCMIPTNCYVGNVTVAHPEFDWFEHNKHKKLMQYDSGEKLAEFEDDGGVHWFYRNGRMALDYYNAEELNAQQRFVIYSSGEPDERGRARPYAVLATFDYLGNGIVYDHNGKVRLKYNQTEGVLLDPSIGPESHWKWHTLNDPPVLQQVMIDTQMAHKDPAIIKLGPRQDSKARPDNEDMLAIEFDNFIKEKSKKMSQSFKPFQIKMKALKINEQFSLRVLDQASVYLIYRDGTTNLKLNIGMVLDHKEIVDTDTAEVSDVSNNMERLPALTDSLAKLQKSVANAQDYATKQKERERRIRPIVPRGSADALTAATSKPLR</sequence>
<dbReference type="Proteomes" id="UP000037510">
    <property type="component" value="Unassembled WGS sequence"/>
</dbReference>
<feature type="non-terminal residue" evidence="3">
    <location>
        <position position="1373"/>
    </location>
</feature>
<comment type="caution">
    <text evidence="3">The sequence shown here is derived from an EMBL/GenBank/DDBJ whole genome shotgun (WGS) entry which is preliminary data.</text>
</comment>
<feature type="compositionally biased region" description="Basic and acidic residues" evidence="1">
    <location>
        <begin position="665"/>
        <end position="719"/>
    </location>
</feature>
<feature type="compositionally biased region" description="Basic and acidic residues" evidence="1">
    <location>
        <begin position="726"/>
        <end position="798"/>
    </location>
</feature>
<feature type="compositionally biased region" description="Basic and acidic residues" evidence="1">
    <location>
        <begin position="460"/>
        <end position="482"/>
    </location>
</feature>
<feature type="region of interest" description="Disordered" evidence="1">
    <location>
        <begin position="460"/>
        <end position="502"/>
    </location>
</feature>
<feature type="compositionally biased region" description="Basic and acidic residues" evidence="1">
    <location>
        <begin position="577"/>
        <end position="633"/>
    </location>
</feature>
<feature type="compositionally biased region" description="Basic residues" evidence="1">
    <location>
        <begin position="490"/>
        <end position="501"/>
    </location>
</feature>
<proteinExistence type="predicted"/>
<feature type="compositionally biased region" description="Basic and acidic residues" evidence="1">
    <location>
        <begin position="557"/>
        <end position="571"/>
    </location>
</feature>
<evidence type="ECO:0000313" key="3">
    <source>
        <dbReference type="EMBL" id="KOB77617.1"/>
    </source>
</evidence>
<feature type="compositionally biased region" description="Basic and acidic residues" evidence="1">
    <location>
        <begin position="806"/>
        <end position="821"/>
    </location>
</feature>
<dbReference type="Pfam" id="PF14977">
    <property type="entry name" value="FAM194"/>
    <property type="match status" value="1"/>
</dbReference>
<feature type="compositionally biased region" description="Basic and acidic residues" evidence="1">
    <location>
        <begin position="1343"/>
        <end position="1352"/>
    </location>
</feature>
<dbReference type="STRING" id="104452.A0A0L7LQ96"/>
<feature type="region of interest" description="Disordered" evidence="1">
    <location>
        <begin position="1339"/>
        <end position="1373"/>
    </location>
</feature>
<evidence type="ECO:0000313" key="4">
    <source>
        <dbReference type="Proteomes" id="UP000037510"/>
    </source>
</evidence>
<keyword evidence="4" id="KW-1185">Reference proteome</keyword>
<evidence type="ECO:0000256" key="1">
    <source>
        <dbReference type="SAM" id="MobiDB-lite"/>
    </source>
</evidence>
<evidence type="ECO:0000259" key="2">
    <source>
        <dbReference type="Pfam" id="PF14977"/>
    </source>
</evidence>
<reference evidence="3 4" key="1">
    <citation type="journal article" date="2015" name="Genome Biol. Evol.">
        <title>The genome of winter moth (Operophtera brumata) provides a genomic perspective on sexual dimorphism and phenology.</title>
        <authorList>
            <person name="Derks M.F."/>
            <person name="Smit S."/>
            <person name="Salis L."/>
            <person name="Schijlen E."/>
            <person name="Bossers A."/>
            <person name="Mateman C."/>
            <person name="Pijl A.S."/>
            <person name="de Ridder D."/>
            <person name="Groenen M.A."/>
            <person name="Visser M.E."/>
            <person name="Megens H.J."/>
        </authorList>
    </citation>
    <scope>NUCLEOTIDE SEQUENCE [LARGE SCALE GENOMIC DNA]</scope>
    <source>
        <strain evidence="3">WM2013NL</strain>
        <tissue evidence="3">Head and thorax</tissue>
    </source>
</reference>